<dbReference type="AlphaFoldDB" id="A0A1G7HZ88"/>
<accession>A0A1G7HZ88</accession>
<keyword evidence="2" id="KW-1185">Reference proteome</keyword>
<evidence type="ECO:0000313" key="2">
    <source>
        <dbReference type="Proteomes" id="UP000198972"/>
    </source>
</evidence>
<dbReference type="RefSeq" id="WP_175471338.1">
    <property type="nucleotide sequence ID" value="NZ_FNBG01000005.1"/>
</dbReference>
<gene>
    <name evidence="1" type="ORF">SAMN04488542_10584</name>
</gene>
<sequence>MKTNKEDRVVREERIEYINDDHIITHRTDGRTLIIKGTPSVETVKIYRNIIACKKS</sequence>
<evidence type="ECO:0000313" key="1">
    <source>
        <dbReference type="EMBL" id="SDF05464.1"/>
    </source>
</evidence>
<protein>
    <submittedName>
        <fullName evidence="1">Uncharacterized protein</fullName>
    </submittedName>
</protein>
<name>A0A1G7HZ88_9BACL</name>
<proteinExistence type="predicted"/>
<dbReference type="Proteomes" id="UP000198972">
    <property type="component" value="Unassembled WGS sequence"/>
</dbReference>
<reference evidence="1 2" key="1">
    <citation type="submission" date="2016-10" db="EMBL/GenBank/DDBJ databases">
        <authorList>
            <person name="de Groot N.N."/>
        </authorList>
    </citation>
    <scope>NUCLEOTIDE SEQUENCE [LARGE SCALE GENOMIC DNA]</scope>
    <source>
        <strain evidence="1 2">DSM 28129</strain>
    </source>
</reference>
<dbReference type="EMBL" id="FNBG01000005">
    <property type="protein sequence ID" value="SDF05464.1"/>
    <property type="molecule type" value="Genomic_DNA"/>
</dbReference>
<dbReference type="STRING" id="670482.SAMN04488542_10584"/>
<organism evidence="1 2">
    <name type="scientific">Fontibacillus panacisegetis</name>
    <dbReference type="NCBI Taxonomy" id="670482"/>
    <lineage>
        <taxon>Bacteria</taxon>
        <taxon>Bacillati</taxon>
        <taxon>Bacillota</taxon>
        <taxon>Bacilli</taxon>
        <taxon>Bacillales</taxon>
        <taxon>Paenibacillaceae</taxon>
        <taxon>Fontibacillus</taxon>
    </lineage>
</organism>